<name>A0AAE4FTI4_9CYAN</name>
<keyword evidence="1" id="KW-0238">DNA-binding</keyword>
<gene>
    <name evidence="3" type="ORF">RIF25_09655</name>
</gene>
<comment type="caution">
    <text evidence="3">The sequence shown here is derived from an EMBL/GenBank/DDBJ whole genome shotgun (WGS) entry which is preliminary data.</text>
</comment>
<dbReference type="GO" id="GO:0003677">
    <property type="term" value="F:DNA binding"/>
    <property type="evidence" value="ECO:0007669"/>
    <property type="project" value="UniProtKB-KW"/>
</dbReference>
<evidence type="ECO:0000259" key="2">
    <source>
        <dbReference type="Pfam" id="PF07282"/>
    </source>
</evidence>
<sequence>MLKYKAEQEGKVDLAVDRFLPSSKTCHVCLNQVNRLSLDVRFWQCDKCGTRHDRDVKAAINIRDEGLRILPSGTGETAAYLGVSRNNKGRKSSTISQPIGEEARILSLAMLA</sequence>
<proteinExistence type="predicted"/>
<dbReference type="AlphaFoldDB" id="A0AAE4FTI4"/>
<evidence type="ECO:0000313" key="4">
    <source>
        <dbReference type="Proteomes" id="UP001268256"/>
    </source>
</evidence>
<evidence type="ECO:0000313" key="3">
    <source>
        <dbReference type="EMBL" id="MDS3861069.1"/>
    </source>
</evidence>
<organism evidence="3 4">
    <name type="scientific">Pseudocalidococcus azoricus BACA0444</name>
    <dbReference type="NCBI Taxonomy" id="2918990"/>
    <lineage>
        <taxon>Bacteria</taxon>
        <taxon>Bacillati</taxon>
        <taxon>Cyanobacteriota</taxon>
        <taxon>Cyanophyceae</taxon>
        <taxon>Acaryochloridales</taxon>
        <taxon>Thermosynechococcaceae</taxon>
        <taxon>Pseudocalidococcus</taxon>
        <taxon>Pseudocalidococcus azoricus</taxon>
    </lineage>
</organism>
<dbReference type="Pfam" id="PF07282">
    <property type="entry name" value="Cas12f1-like_TNB"/>
    <property type="match status" value="1"/>
</dbReference>
<evidence type="ECO:0000256" key="1">
    <source>
        <dbReference type="ARBA" id="ARBA00023125"/>
    </source>
</evidence>
<dbReference type="InterPro" id="IPR010095">
    <property type="entry name" value="Cas12f1-like_TNB"/>
</dbReference>
<dbReference type="Proteomes" id="UP001268256">
    <property type="component" value="Unassembled WGS sequence"/>
</dbReference>
<dbReference type="EMBL" id="JAVMIP010000008">
    <property type="protein sequence ID" value="MDS3861069.1"/>
    <property type="molecule type" value="Genomic_DNA"/>
</dbReference>
<keyword evidence="4" id="KW-1185">Reference proteome</keyword>
<protein>
    <submittedName>
        <fullName evidence="3">Zinc ribbon domain-containing protein</fullName>
    </submittedName>
</protein>
<reference evidence="4" key="1">
    <citation type="submission" date="2023-07" db="EMBL/GenBank/DDBJ databases">
        <authorList>
            <person name="Luz R."/>
            <person name="Cordeiro R."/>
            <person name="Fonseca A."/>
            <person name="Goncalves V."/>
        </authorList>
    </citation>
    <scope>NUCLEOTIDE SEQUENCE [LARGE SCALE GENOMIC DNA]</scope>
    <source>
        <strain evidence="4">BACA0444</strain>
    </source>
</reference>
<feature type="domain" description="Cas12f1-like TNB" evidence="2">
    <location>
        <begin position="1"/>
        <end position="62"/>
    </location>
</feature>
<accession>A0AAE4FTI4</accession>